<dbReference type="EMBL" id="AP014836">
    <property type="protein sequence ID" value="BAW80890.1"/>
    <property type="molecule type" value="Genomic_DNA"/>
</dbReference>
<keyword evidence="2" id="KW-0560">Oxidoreductase</keyword>
<dbReference type="GO" id="GO:0004497">
    <property type="term" value="F:monooxygenase activity"/>
    <property type="evidence" value="ECO:0007669"/>
    <property type="project" value="UniProtKB-KW"/>
</dbReference>
<dbReference type="Pfam" id="PF04744">
    <property type="entry name" value="Monooxygenase_B"/>
    <property type="match status" value="1"/>
</dbReference>
<keyword evidence="1" id="KW-0472">Membrane</keyword>
<dbReference type="InterPro" id="IPR006833">
    <property type="entry name" value="NH3_CH4_mOase_B"/>
</dbReference>
<sequence>MKDADVQVIKNKVKKWLAIGFTATIASSIFYVPTAAAHGEKSQAAFLRMRTIHWYDLKWSADSVAINDTYSLSGKFHVFSEWPEAVSLPRVSFLNIGQPGPVFVRTAAYINDVFVPRSVGIETGGDYTFHVDLKARRVGEWHIHAMMNVEGGGPLIGPGKWVTITGNERDFTDKVTTLTGQTVDLENVNLGTVVGWHLFWLIIGLSWMVWWVRRPLFLSRYMRIEEGDTEGLITEADKKAGLAVLVGVLVIIMYGYKSSESEFPITIPLQAGLLGDIASIEMPYKGKVTGRVISAGYRVPGRTIKFKVEITNNSDKVLSVGSFETGGVRFLNSKVTKDKYGYPEELLAPDGLEVSQQDIGPGETAVIDITGTDAAWEVQRLADVIYDPDSRFGGLLFLVDPDGNEAIIEVGGPLIPTFA</sequence>
<dbReference type="AlphaFoldDB" id="A0A1Q2SP28"/>
<dbReference type="InterPro" id="IPR023141">
    <property type="entry name" value="NH3_CH4_mOase_suB_hlx_hairpin"/>
</dbReference>
<dbReference type="NCBIfam" id="NF041640">
    <property type="entry name" value="AmoB_BACT"/>
    <property type="match status" value="1"/>
</dbReference>
<keyword evidence="3" id="KW-1185">Reference proteome</keyword>
<proteinExistence type="predicted"/>
<keyword evidence="2" id="KW-0503">Monooxygenase</keyword>
<reference evidence="2 3" key="1">
    <citation type="journal article" date="2017" name="ISME J.">
        <title>An acid-tolerant ammonia-oxidizing ?-proteobacterium from soil.</title>
        <authorList>
            <person name="Hayatsu M."/>
            <person name="Tago K."/>
            <person name="Uchiyama I."/>
            <person name="Toyoda A."/>
            <person name="Wang Y."/>
            <person name="Shimomura Y."/>
            <person name="Okubo T."/>
            <person name="Kurisu F."/>
            <person name="Hirono Y."/>
            <person name="Nonaka K."/>
            <person name="Akiyama H."/>
            <person name="Itoh T."/>
            <person name="Takami H."/>
        </authorList>
    </citation>
    <scope>NUCLEOTIDE SEQUENCE [LARGE SCALE GENOMIC DNA]</scope>
    <source>
        <strain evidence="2 3">TAO100</strain>
    </source>
</reference>
<dbReference type="Gene3D" id="2.60.40.1580">
    <property type="entry name" value="Particulate methane monooxygenase, b subunit. Chain: A, domain 3"/>
    <property type="match status" value="1"/>
</dbReference>
<evidence type="ECO:0000313" key="2">
    <source>
        <dbReference type="EMBL" id="BAW80890.1"/>
    </source>
</evidence>
<keyword evidence="1" id="KW-1133">Transmembrane helix</keyword>
<dbReference type="KEGG" id="ntt:TAO_1520"/>
<dbReference type="Gene3D" id="1.10.287.710">
    <property type="entry name" value="Helix hairpin bin"/>
    <property type="match status" value="1"/>
</dbReference>
<evidence type="ECO:0000256" key="1">
    <source>
        <dbReference type="SAM" id="Phobius"/>
    </source>
</evidence>
<name>A0A1Q2SP28_9GAMM</name>
<organism evidence="2 3">
    <name type="scientific">Candidatus Nitrosoglobus terrae</name>
    <dbReference type="NCBI Taxonomy" id="1630141"/>
    <lineage>
        <taxon>Bacteria</taxon>
        <taxon>Pseudomonadati</taxon>
        <taxon>Pseudomonadota</taxon>
        <taxon>Gammaproteobacteria</taxon>
        <taxon>Chromatiales</taxon>
        <taxon>Chromatiaceae</taxon>
        <taxon>Candidatus Nitrosoglobus</taxon>
    </lineage>
</organism>
<dbReference type="NCBIfam" id="TIGR03079">
    <property type="entry name" value="CH4_NH3mon_ox_B"/>
    <property type="match status" value="1"/>
</dbReference>
<protein>
    <submittedName>
        <fullName evidence="2">Methane monooxygenase/ammonia monooxygenase subunit B</fullName>
    </submittedName>
</protein>
<dbReference type="Gene3D" id="2.60.120.570">
    <property type="entry name" value="Particulate methane monooxygenase, b subunit. Chain: A, domain 1"/>
    <property type="match status" value="1"/>
</dbReference>
<dbReference type="RefSeq" id="WP_096527388.1">
    <property type="nucleotide sequence ID" value="NZ_AP014836.1"/>
</dbReference>
<keyword evidence="1" id="KW-0812">Transmembrane</keyword>
<evidence type="ECO:0000313" key="3">
    <source>
        <dbReference type="Proteomes" id="UP000243679"/>
    </source>
</evidence>
<dbReference type="InterPro" id="IPR023303">
    <property type="entry name" value="NH3_CH4_mOase_suB_C"/>
</dbReference>
<accession>A0A1Q2SP28</accession>
<gene>
    <name evidence="2" type="primary">amoB</name>
    <name evidence="2" type="ORF">TAO_1520</name>
</gene>
<feature type="transmembrane region" description="Helical" evidence="1">
    <location>
        <begin position="194"/>
        <end position="212"/>
    </location>
</feature>
<dbReference type="OrthoDB" id="178549at2"/>
<dbReference type="Proteomes" id="UP000243679">
    <property type="component" value="Chromosome"/>
</dbReference>
<dbReference type="InterPro" id="IPR023301">
    <property type="entry name" value="NH3_CH4_mOase_suB_N"/>
</dbReference>